<feature type="signal peptide" evidence="2">
    <location>
        <begin position="1"/>
        <end position="19"/>
    </location>
</feature>
<feature type="domain" description="EGF-like" evidence="3">
    <location>
        <begin position="56"/>
        <end position="69"/>
    </location>
</feature>
<organism evidence="4">
    <name type="scientific">Darwinula stevensoni</name>
    <dbReference type="NCBI Taxonomy" id="69355"/>
    <lineage>
        <taxon>Eukaryota</taxon>
        <taxon>Metazoa</taxon>
        <taxon>Ecdysozoa</taxon>
        <taxon>Arthropoda</taxon>
        <taxon>Crustacea</taxon>
        <taxon>Oligostraca</taxon>
        <taxon>Ostracoda</taxon>
        <taxon>Podocopa</taxon>
        <taxon>Podocopida</taxon>
        <taxon>Darwinulocopina</taxon>
        <taxon>Darwinuloidea</taxon>
        <taxon>Darwinulidae</taxon>
        <taxon>Darwinula</taxon>
    </lineage>
</organism>
<accession>A0A7R8XIM2</accession>
<evidence type="ECO:0000259" key="3">
    <source>
        <dbReference type="PROSITE" id="PS01186"/>
    </source>
</evidence>
<dbReference type="InterPro" id="IPR009057">
    <property type="entry name" value="Homeodomain-like_sf"/>
</dbReference>
<comment type="subcellular location">
    <subcellularLocation>
        <location evidence="1">Nucleus</location>
    </subcellularLocation>
</comment>
<dbReference type="PROSITE" id="PS01186">
    <property type="entry name" value="EGF_2"/>
    <property type="match status" value="1"/>
</dbReference>
<dbReference type="EMBL" id="LR901330">
    <property type="protein sequence ID" value="CAD7248359.1"/>
    <property type="molecule type" value="Genomic_DNA"/>
</dbReference>
<proteinExistence type="predicted"/>
<dbReference type="CDD" id="cd00054">
    <property type="entry name" value="EGF_CA"/>
    <property type="match status" value="1"/>
</dbReference>
<keyword evidence="2" id="KW-0732">Signal</keyword>
<dbReference type="Proteomes" id="UP000677054">
    <property type="component" value="Unassembled WGS sequence"/>
</dbReference>
<evidence type="ECO:0000313" key="4">
    <source>
        <dbReference type="EMBL" id="CAD7248359.1"/>
    </source>
</evidence>
<gene>
    <name evidence="4" type="ORF">DSTB1V02_LOCUS8175</name>
</gene>
<dbReference type="AlphaFoldDB" id="A0A7R8XIM2"/>
<dbReference type="PANTHER" id="PTHR46068">
    <property type="entry name" value="PROTEIN CBG27172"/>
    <property type="match status" value="1"/>
</dbReference>
<protein>
    <recommendedName>
        <fullName evidence="3">EGF-like domain-containing protein</fullName>
    </recommendedName>
</protein>
<feature type="chain" id="PRO_5036209213" description="EGF-like domain-containing protein" evidence="2">
    <location>
        <begin position="20"/>
        <end position="313"/>
    </location>
</feature>
<dbReference type="InterPro" id="IPR036388">
    <property type="entry name" value="WH-like_DNA-bd_sf"/>
</dbReference>
<keyword evidence="5" id="KW-1185">Reference proteome</keyword>
<evidence type="ECO:0000256" key="2">
    <source>
        <dbReference type="SAM" id="SignalP"/>
    </source>
</evidence>
<name>A0A7R8XIM2_9CRUS</name>
<evidence type="ECO:0000256" key="1">
    <source>
        <dbReference type="ARBA" id="ARBA00004123"/>
    </source>
</evidence>
<dbReference type="OrthoDB" id="10006939at2759"/>
<dbReference type="PANTHER" id="PTHR46068:SF1">
    <property type="entry name" value="TRANSPOSASE IS30-LIKE HTH DOMAIN-CONTAINING PROTEIN"/>
    <property type="match status" value="1"/>
</dbReference>
<evidence type="ECO:0000313" key="5">
    <source>
        <dbReference type="Proteomes" id="UP000677054"/>
    </source>
</evidence>
<dbReference type="Gene3D" id="1.10.10.10">
    <property type="entry name" value="Winged helix-like DNA-binding domain superfamily/Winged helix DNA-binding domain"/>
    <property type="match status" value="1"/>
</dbReference>
<dbReference type="EMBL" id="CAJPEV010001813">
    <property type="protein sequence ID" value="CAG0894431.1"/>
    <property type="molecule type" value="Genomic_DNA"/>
</dbReference>
<reference evidence="4" key="1">
    <citation type="submission" date="2020-11" db="EMBL/GenBank/DDBJ databases">
        <authorList>
            <person name="Tran Van P."/>
        </authorList>
    </citation>
    <scope>NUCLEOTIDE SEQUENCE</scope>
</reference>
<sequence length="313" mass="35264">MKILFVLVGSLAILPYIYARPSEERVGLGEVCDPNAEKPCDVEHAVCLNGADGPKCQCEQGYVEEGSTCRTNDTPKSGSELIMDRLRQAIRAFREARSGCGWRCQQSIEPLMNEKRDLIGSNKDMASALNEFFDSVFTVESGPVTVFGGGDLCAQWRWRKETYQTKDLRLYQRETITGLHKSGESVAECFRLLGTPRSSVYKAVKRFKELVISLDYLRSGRPATGYVPKVRKRMRQLLRRNPNRSMRSVASPIGISSESARKIAKDRLKLKPYKVQKVQLLTPAQQQAKLRKAKALLKRFCKPNRSLASLIIS</sequence>
<dbReference type="GO" id="GO:0005634">
    <property type="term" value="C:nucleus"/>
    <property type="evidence" value="ECO:0007669"/>
    <property type="project" value="UniProtKB-SubCell"/>
</dbReference>
<dbReference type="Gene3D" id="2.10.25.10">
    <property type="entry name" value="Laminin"/>
    <property type="match status" value="1"/>
</dbReference>
<dbReference type="SUPFAM" id="SSF46689">
    <property type="entry name" value="Homeodomain-like"/>
    <property type="match status" value="1"/>
</dbReference>
<dbReference type="InterPro" id="IPR000742">
    <property type="entry name" value="EGF"/>
</dbReference>